<protein>
    <submittedName>
        <fullName evidence="1">Uncharacterized protein</fullName>
    </submittedName>
</protein>
<reference evidence="1" key="1">
    <citation type="submission" date="2020-06" db="EMBL/GenBank/DDBJ databases">
        <authorList>
            <person name="Li T."/>
            <person name="Hu X."/>
            <person name="Zhang T."/>
            <person name="Song X."/>
            <person name="Zhang H."/>
            <person name="Dai N."/>
            <person name="Sheng W."/>
            <person name="Hou X."/>
            <person name="Wei L."/>
        </authorList>
    </citation>
    <scope>NUCLEOTIDE SEQUENCE</scope>
    <source>
        <strain evidence="1">G01</strain>
        <tissue evidence="1">Leaf</tissue>
    </source>
</reference>
<sequence>MVRFEEEDAEDAPAELEDGLKHIDELKKFNLGDIEKPSTNFLVTFTTLEKEGIMSQLLHDLKMYLHVLHGNARIRSKGLYTTCRKKGARTAQTSQRRYST</sequence>
<evidence type="ECO:0000313" key="1">
    <source>
        <dbReference type="EMBL" id="KAL0314154.1"/>
    </source>
</evidence>
<organism evidence="1">
    <name type="scientific">Sesamum angustifolium</name>
    <dbReference type="NCBI Taxonomy" id="2727405"/>
    <lineage>
        <taxon>Eukaryota</taxon>
        <taxon>Viridiplantae</taxon>
        <taxon>Streptophyta</taxon>
        <taxon>Embryophyta</taxon>
        <taxon>Tracheophyta</taxon>
        <taxon>Spermatophyta</taxon>
        <taxon>Magnoliopsida</taxon>
        <taxon>eudicotyledons</taxon>
        <taxon>Gunneridae</taxon>
        <taxon>Pentapetalae</taxon>
        <taxon>asterids</taxon>
        <taxon>lamiids</taxon>
        <taxon>Lamiales</taxon>
        <taxon>Pedaliaceae</taxon>
        <taxon>Sesamum</taxon>
    </lineage>
</organism>
<proteinExistence type="predicted"/>
<dbReference type="AlphaFoldDB" id="A0AAW2L6B2"/>
<reference evidence="1" key="2">
    <citation type="journal article" date="2024" name="Plant">
        <title>Genomic evolution and insights into agronomic trait innovations of Sesamum species.</title>
        <authorList>
            <person name="Miao H."/>
            <person name="Wang L."/>
            <person name="Qu L."/>
            <person name="Liu H."/>
            <person name="Sun Y."/>
            <person name="Le M."/>
            <person name="Wang Q."/>
            <person name="Wei S."/>
            <person name="Zheng Y."/>
            <person name="Lin W."/>
            <person name="Duan Y."/>
            <person name="Cao H."/>
            <person name="Xiong S."/>
            <person name="Wang X."/>
            <person name="Wei L."/>
            <person name="Li C."/>
            <person name="Ma Q."/>
            <person name="Ju M."/>
            <person name="Zhao R."/>
            <person name="Li G."/>
            <person name="Mu C."/>
            <person name="Tian Q."/>
            <person name="Mei H."/>
            <person name="Zhang T."/>
            <person name="Gao T."/>
            <person name="Zhang H."/>
        </authorList>
    </citation>
    <scope>NUCLEOTIDE SEQUENCE</scope>
    <source>
        <strain evidence="1">G01</strain>
    </source>
</reference>
<name>A0AAW2L6B2_9LAMI</name>
<dbReference type="EMBL" id="JACGWK010000015">
    <property type="protein sequence ID" value="KAL0314154.1"/>
    <property type="molecule type" value="Genomic_DNA"/>
</dbReference>
<comment type="caution">
    <text evidence="1">The sequence shown here is derived from an EMBL/GenBank/DDBJ whole genome shotgun (WGS) entry which is preliminary data.</text>
</comment>
<accession>A0AAW2L6B2</accession>
<gene>
    <name evidence="1" type="ORF">Sangu_2259800</name>
</gene>